<dbReference type="EC" id="3.2.1.23" evidence="7"/>
<evidence type="ECO:0000259" key="6">
    <source>
        <dbReference type="Pfam" id="PF22666"/>
    </source>
</evidence>
<dbReference type="Gene3D" id="2.60.40.10">
    <property type="entry name" value="Immunoglobulins"/>
    <property type="match status" value="2"/>
</dbReference>
<sequence>MRKTKNLNDRWQFTGPDGGTVSVNLPHTWNSVDGQDGGNNYWRGSCRYERELDMPEFQKGEERVYLEFRGVNASARVCFNDTLVCTHDGGYSTFRVDVTDLLRETNRLAVEADNGVNDRVYPQKADFTFYGGIYRDVNLVVVNRRHFALADHGGDGIRITPQVKELDGYVRVQTFTEMDAGGNKSDAALPDDDCEIRIVLLDSDGAVAASGTGADCTLVIPSVHLWDGLKDPYLYTAVARLEYHGKTVDEIRCRFGVRTFHVDPEKGFFLNGRSYPLRGVSRHQDWKGLGNAITKEHHQKDMELIREIGANTVRLAHYQHDQYFYDLCDESGLVVWAEIPYISEHMANGRANTISQMKELIVQNYNHPCIVCWGVSNEITISTKNKKDMLDNHRELNELCHEMDPTRLTTLACYAMCGPFNRSAHITDLVSWNLYLGWYVPGLFLNDWWMRFFHFRYPKRCLGYSEYGCEAMPNLHSGKPRRGDHSEEYQTVYHEYMLKCFERNPYLWATHVWNMFDFAADARDQGGEAGMNHKGLVTFDRKIKKDSFYLYKAYWSDEPFVHIAGRRRADREESVTTVKVYTNQPKAALYADGKLMEEQTGDRVFNFRVPLNGTVTLEVRAGECRDTAVFHKVAVPNPAYKLVRKKSSSANWV</sequence>
<keyword evidence="3 7" id="KW-0326">Glycosidase</keyword>
<dbReference type="InterPro" id="IPR006101">
    <property type="entry name" value="Glyco_hydro_2"/>
</dbReference>
<gene>
    <name evidence="7" type="primary">lacZ1_1</name>
    <name evidence="7" type="ORF">ERS852407_04495</name>
</gene>
<dbReference type="Pfam" id="PF00703">
    <property type="entry name" value="Glyco_hydro_2"/>
    <property type="match status" value="1"/>
</dbReference>
<dbReference type="SUPFAM" id="SSF49303">
    <property type="entry name" value="beta-Galactosidase/glucuronidase domain"/>
    <property type="match status" value="1"/>
</dbReference>
<dbReference type="InterPro" id="IPR008979">
    <property type="entry name" value="Galactose-bd-like_sf"/>
</dbReference>
<dbReference type="PANTHER" id="PTHR42732:SF1">
    <property type="entry name" value="BETA-MANNOSIDASE"/>
    <property type="match status" value="1"/>
</dbReference>
<evidence type="ECO:0000256" key="1">
    <source>
        <dbReference type="ARBA" id="ARBA00007401"/>
    </source>
</evidence>
<dbReference type="PANTHER" id="PTHR42732">
    <property type="entry name" value="BETA-GALACTOSIDASE"/>
    <property type="match status" value="1"/>
</dbReference>
<feature type="domain" description="Glycoside hydrolase family 2 immunoglobulin-like beta-sandwich" evidence="4">
    <location>
        <begin position="157"/>
        <end position="258"/>
    </location>
</feature>
<dbReference type="GO" id="GO:0004566">
    <property type="term" value="F:beta-glucuronidase activity"/>
    <property type="evidence" value="ECO:0007669"/>
    <property type="project" value="UniProtKB-EC"/>
</dbReference>
<dbReference type="EMBL" id="CYZE01000014">
    <property type="protein sequence ID" value="CUO94347.1"/>
    <property type="molecule type" value="Genomic_DNA"/>
</dbReference>
<dbReference type="InterPro" id="IPR054593">
    <property type="entry name" value="Beta-mannosidase-like_N2"/>
</dbReference>
<proteinExistence type="inferred from homology"/>
<feature type="domain" description="Beta-mannosidase-like galactose-binding" evidence="6">
    <location>
        <begin position="47"/>
        <end position="117"/>
    </location>
</feature>
<dbReference type="InterPro" id="IPR006103">
    <property type="entry name" value="Glyco_hydro_2_cat"/>
</dbReference>
<dbReference type="PRINTS" id="PR00132">
    <property type="entry name" value="GLHYDRLASE2"/>
</dbReference>
<keyword evidence="2 7" id="KW-0378">Hydrolase</keyword>
<evidence type="ECO:0000256" key="3">
    <source>
        <dbReference type="ARBA" id="ARBA00023295"/>
    </source>
</evidence>
<dbReference type="Pfam" id="PF02836">
    <property type="entry name" value="Glyco_hydro_2_C"/>
    <property type="match status" value="1"/>
</dbReference>
<dbReference type="InterPro" id="IPR036156">
    <property type="entry name" value="Beta-gal/glucu_dom_sf"/>
</dbReference>
<evidence type="ECO:0000256" key="2">
    <source>
        <dbReference type="ARBA" id="ARBA00022801"/>
    </source>
</evidence>
<dbReference type="GO" id="GO:0005975">
    <property type="term" value="P:carbohydrate metabolic process"/>
    <property type="evidence" value="ECO:0007669"/>
    <property type="project" value="InterPro"/>
</dbReference>
<dbReference type="SUPFAM" id="SSF51445">
    <property type="entry name" value="(Trans)glycosidases"/>
    <property type="match status" value="1"/>
</dbReference>
<dbReference type="SUPFAM" id="SSF49785">
    <property type="entry name" value="Galactose-binding domain-like"/>
    <property type="match status" value="1"/>
</dbReference>
<organism evidence="7 8">
    <name type="scientific">Hungatella hathewayi</name>
    <dbReference type="NCBI Taxonomy" id="154046"/>
    <lineage>
        <taxon>Bacteria</taxon>
        <taxon>Bacillati</taxon>
        <taxon>Bacillota</taxon>
        <taxon>Clostridia</taxon>
        <taxon>Lachnospirales</taxon>
        <taxon>Lachnospiraceae</taxon>
        <taxon>Hungatella</taxon>
    </lineage>
</organism>
<evidence type="ECO:0000259" key="4">
    <source>
        <dbReference type="Pfam" id="PF00703"/>
    </source>
</evidence>
<dbReference type="RefSeq" id="WP_055658524.1">
    <property type="nucleotide sequence ID" value="NZ_CABIXC010000014.1"/>
</dbReference>
<reference evidence="7 8" key="1">
    <citation type="submission" date="2015-09" db="EMBL/GenBank/DDBJ databases">
        <authorList>
            <consortium name="Pathogen Informatics"/>
        </authorList>
    </citation>
    <scope>NUCLEOTIDE SEQUENCE [LARGE SCALE GENOMIC DNA]</scope>
    <source>
        <strain evidence="7 8">2789STDY5608850</strain>
    </source>
</reference>
<dbReference type="Gene3D" id="2.60.120.260">
    <property type="entry name" value="Galactose-binding domain-like"/>
    <property type="match status" value="1"/>
</dbReference>
<dbReference type="Proteomes" id="UP000095651">
    <property type="component" value="Unassembled WGS sequence"/>
</dbReference>
<name>A0A174J8W6_9FIRM</name>
<dbReference type="AlphaFoldDB" id="A0A174J8W6"/>
<protein>
    <submittedName>
        <fullName evidence="7">Beta-galactosidase LacZ</fullName>
        <ecNumber evidence="7">3.2.1.23</ecNumber>
        <ecNumber evidence="7">3.2.1.31</ecNumber>
    </submittedName>
</protein>
<dbReference type="InterPro" id="IPR051913">
    <property type="entry name" value="GH2_Domain-Containing"/>
</dbReference>
<dbReference type="InterPro" id="IPR006102">
    <property type="entry name" value="Ig-like_GH2"/>
</dbReference>
<dbReference type="InterPro" id="IPR017853">
    <property type="entry name" value="GH"/>
</dbReference>
<dbReference type="Pfam" id="PF22666">
    <property type="entry name" value="Glyco_hydro_2_N2"/>
    <property type="match status" value="1"/>
</dbReference>
<dbReference type="EC" id="3.2.1.31" evidence="7"/>
<accession>A0A174J8W6</accession>
<dbReference type="InterPro" id="IPR013783">
    <property type="entry name" value="Ig-like_fold"/>
</dbReference>
<evidence type="ECO:0000259" key="5">
    <source>
        <dbReference type="Pfam" id="PF02836"/>
    </source>
</evidence>
<evidence type="ECO:0000313" key="7">
    <source>
        <dbReference type="EMBL" id="CUO94347.1"/>
    </source>
</evidence>
<evidence type="ECO:0000313" key="8">
    <source>
        <dbReference type="Proteomes" id="UP000095651"/>
    </source>
</evidence>
<feature type="domain" description="Glycoside hydrolase family 2 catalytic" evidence="5">
    <location>
        <begin position="266"/>
        <end position="555"/>
    </location>
</feature>
<comment type="similarity">
    <text evidence="1">Belongs to the glycosyl hydrolase 2 family.</text>
</comment>
<dbReference type="GO" id="GO:0004565">
    <property type="term" value="F:beta-galactosidase activity"/>
    <property type="evidence" value="ECO:0007669"/>
    <property type="project" value="UniProtKB-EC"/>
</dbReference>
<dbReference type="Gene3D" id="3.20.20.80">
    <property type="entry name" value="Glycosidases"/>
    <property type="match status" value="1"/>
</dbReference>